<organism evidence="1 2">
    <name type="scientific">Gordonibacter urolithinfaciens</name>
    <dbReference type="NCBI Taxonomy" id="1335613"/>
    <lineage>
        <taxon>Bacteria</taxon>
        <taxon>Bacillati</taxon>
        <taxon>Actinomycetota</taxon>
        <taxon>Coriobacteriia</taxon>
        <taxon>Eggerthellales</taxon>
        <taxon>Eggerthellaceae</taxon>
        <taxon>Gordonibacter</taxon>
    </lineage>
</organism>
<dbReference type="Proteomes" id="UP000468327">
    <property type="component" value="Unassembled WGS sequence"/>
</dbReference>
<dbReference type="EMBL" id="WPOC01000008">
    <property type="protein sequence ID" value="MVN14997.1"/>
    <property type="molecule type" value="Genomic_DNA"/>
</dbReference>
<dbReference type="SUPFAM" id="SSF52309">
    <property type="entry name" value="N-(deoxy)ribosyltransferase-like"/>
    <property type="match status" value="1"/>
</dbReference>
<dbReference type="AlphaFoldDB" id="A0A6N8IGQ7"/>
<dbReference type="Pfam" id="PF14359">
    <property type="entry name" value="DUF4406"/>
    <property type="match status" value="1"/>
</dbReference>
<accession>A0A6N8IGQ7</accession>
<dbReference type="InterPro" id="IPR025518">
    <property type="entry name" value="DUF4406"/>
</dbReference>
<comment type="caution">
    <text evidence="1">The sequence shown here is derived from an EMBL/GenBank/DDBJ whole genome shotgun (WGS) entry which is preliminary data.</text>
</comment>
<gene>
    <name evidence="1" type="ORF">GO738_06455</name>
</gene>
<protein>
    <submittedName>
        <fullName evidence="1">DUF4406 domain-containing protein</fullName>
    </submittedName>
</protein>
<evidence type="ECO:0000313" key="2">
    <source>
        <dbReference type="Proteomes" id="UP000468327"/>
    </source>
</evidence>
<proteinExistence type="predicted"/>
<reference evidence="1 2" key="1">
    <citation type="submission" date="2019-11" db="EMBL/GenBank/DDBJ databases">
        <title>Whole genome shotgun sequencing (WGS) data from Adlercreutzia equolifaciens ResAG-91, Eggerthella lenta MRI-F36, MRI-F37, MRI-F40, ResAG-49, ResAG-88, ResAG-121, ResAG-145, and Gordonibacter sp. ResAG-5, ResAG-26, ResAG-43, ResAG-50, ResAG-59.</title>
        <authorList>
            <person name="Stoll D.A."/>
            <person name="Danylec N."/>
            <person name="Franz C.M.A.P."/>
            <person name="Huch M."/>
        </authorList>
    </citation>
    <scope>NUCLEOTIDE SEQUENCE [LARGE SCALE GENOMIC DNA]</scope>
    <source>
        <strain evidence="1 2">ResAG-59</strain>
    </source>
</reference>
<sequence length="109" mass="11893">MLESEVVLKVYIIGPVTGCKDRNLGAFCDAAYRLAEAGYEPVIPHSVVPEDAGWPRALLASVHRMLECDGVAMLPGWEHSQGACVERGVCLDIGLPPIKTVEEWIECSR</sequence>
<dbReference type="RefSeq" id="WP_157005047.1">
    <property type="nucleotide sequence ID" value="NZ_DBEZYS010000012.1"/>
</dbReference>
<name>A0A6N8IGQ7_9ACTN</name>
<evidence type="ECO:0000313" key="1">
    <source>
        <dbReference type="EMBL" id="MVN14997.1"/>
    </source>
</evidence>
<keyword evidence="2" id="KW-1185">Reference proteome</keyword>
<dbReference type="Gene3D" id="3.40.50.10400">
    <property type="entry name" value="Hypothetical protein PA1492"/>
    <property type="match status" value="1"/>
</dbReference>